<dbReference type="PANTHER" id="PTHR46797:SF1">
    <property type="entry name" value="METHYLPHOSPHONATE SYNTHASE"/>
    <property type="match status" value="1"/>
</dbReference>
<evidence type="ECO:0000256" key="1">
    <source>
        <dbReference type="ARBA" id="ARBA00023125"/>
    </source>
</evidence>
<reference evidence="3 4" key="1">
    <citation type="submission" date="2020-08" db="EMBL/GenBank/DDBJ databases">
        <title>A Genomic Blueprint of the Chicken Gut Microbiome.</title>
        <authorList>
            <person name="Gilroy R."/>
            <person name="Ravi A."/>
            <person name="Getino M."/>
            <person name="Pursley I."/>
            <person name="Horton D.L."/>
            <person name="Alikhan N.-F."/>
            <person name="Baker D."/>
            <person name="Gharbi K."/>
            <person name="Hall N."/>
            <person name="Watson M."/>
            <person name="Adriaenssens E.M."/>
            <person name="Foster-Nyarko E."/>
            <person name="Jarju S."/>
            <person name="Secka A."/>
            <person name="Antonio M."/>
            <person name="Oren A."/>
            <person name="Chaudhuri R."/>
            <person name="La Ragione R.M."/>
            <person name="Hildebrand F."/>
            <person name="Pallen M.J."/>
        </authorList>
    </citation>
    <scope>NUCLEOTIDE SEQUENCE [LARGE SCALE GENOMIC DNA]</scope>
    <source>
        <strain evidence="3 4">Sa5YUA1</strain>
    </source>
</reference>
<dbReference type="Gene3D" id="1.10.260.40">
    <property type="entry name" value="lambda repressor-like DNA-binding domains"/>
    <property type="match status" value="1"/>
</dbReference>
<protein>
    <submittedName>
        <fullName evidence="3">Helix-turn-helix transcriptional regulator</fullName>
    </submittedName>
</protein>
<evidence type="ECO:0000313" key="4">
    <source>
        <dbReference type="Proteomes" id="UP000657931"/>
    </source>
</evidence>
<dbReference type="InterPro" id="IPR001387">
    <property type="entry name" value="Cro/C1-type_HTH"/>
</dbReference>
<gene>
    <name evidence="3" type="ORF">H9655_15960</name>
</gene>
<dbReference type="CDD" id="cd00093">
    <property type="entry name" value="HTH_XRE"/>
    <property type="match status" value="1"/>
</dbReference>
<comment type="caution">
    <text evidence="3">The sequence shown here is derived from an EMBL/GenBank/DDBJ whole genome shotgun (WGS) entry which is preliminary data.</text>
</comment>
<evidence type="ECO:0000313" key="3">
    <source>
        <dbReference type="EMBL" id="MBD7938532.1"/>
    </source>
</evidence>
<dbReference type="SUPFAM" id="SSF47413">
    <property type="entry name" value="lambda repressor-like DNA-binding domains"/>
    <property type="match status" value="1"/>
</dbReference>
<dbReference type="Proteomes" id="UP000657931">
    <property type="component" value="Unassembled WGS sequence"/>
</dbReference>
<feature type="domain" description="HTH cro/C1-type" evidence="2">
    <location>
        <begin position="11"/>
        <end position="65"/>
    </location>
</feature>
<dbReference type="RefSeq" id="WP_191815836.1">
    <property type="nucleotide sequence ID" value="NZ_JACSQT010000008.1"/>
</dbReference>
<accession>A0ABR8QSX7</accession>
<dbReference type="Pfam" id="PF01381">
    <property type="entry name" value="HTH_3"/>
    <property type="match status" value="1"/>
</dbReference>
<dbReference type="InterPro" id="IPR050807">
    <property type="entry name" value="TransReg_Diox_bact_type"/>
</dbReference>
<proteinExistence type="predicted"/>
<dbReference type="InterPro" id="IPR010982">
    <property type="entry name" value="Lambda_DNA-bd_dom_sf"/>
</dbReference>
<dbReference type="EMBL" id="JACSQT010000008">
    <property type="protein sequence ID" value="MBD7938532.1"/>
    <property type="molecule type" value="Genomic_DNA"/>
</dbReference>
<dbReference type="SMART" id="SM00530">
    <property type="entry name" value="HTH_XRE"/>
    <property type="match status" value="1"/>
</dbReference>
<dbReference type="PROSITE" id="PS50943">
    <property type="entry name" value="HTH_CROC1"/>
    <property type="match status" value="1"/>
</dbReference>
<keyword evidence="4" id="KW-1185">Reference proteome</keyword>
<name>A0ABR8QSX7_9BACI</name>
<sequence length="75" mass="8595">MEISKAFGNVLKKHRKLAGLSQEQLALQCDLDRTYIGLLERAQRQPSITTLFSICEVLKIKPHELIKEVEKLYGI</sequence>
<organism evidence="3 4">
    <name type="scientific">Cytobacillus stercorigallinarum</name>
    <dbReference type="NCBI Taxonomy" id="2762240"/>
    <lineage>
        <taxon>Bacteria</taxon>
        <taxon>Bacillati</taxon>
        <taxon>Bacillota</taxon>
        <taxon>Bacilli</taxon>
        <taxon>Bacillales</taxon>
        <taxon>Bacillaceae</taxon>
        <taxon>Cytobacillus</taxon>
    </lineage>
</organism>
<evidence type="ECO:0000259" key="2">
    <source>
        <dbReference type="PROSITE" id="PS50943"/>
    </source>
</evidence>
<keyword evidence="1" id="KW-0238">DNA-binding</keyword>
<dbReference type="PANTHER" id="PTHR46797">
    <property type="entry name" value="HTH-TYPE TRANSCRIPTIONAL REGULATOR"/>
    <property type="match status" value="1"/>
</dbReference>